<organism evidence="1">
    <name type="scientific">bioreactor metagenome</name>
    <dbReference type="NCBI Taxonomy" id="1076179"/>
    <lineage>
        <taxon>unclassified sequences</taxon>
        <taxon>metagenomes</taxon>
        <taxon>ecological metagenomes</taxon>
    </lineage>
</organism>
<proteinExistence type="predicted"/>
<name>A0A645AW57_9ZZZZ</name>
<comment type="caution">
    <text evidence="1">The sequence shown here is derived from an EMBL/GenBank/DDBJ whole genome shotgun (WGS) entry which is preliminary data.</text>
</comment>
<sequence>MGGHPFDRFFIFLIGKEILAFVFGYCQFGAYFSILPKLIADEGANIGALGDHFSDYIAGSGKSCSGIIDFAVGIDITRGDFSERLLAGILGQNDFG</sequence>
<evidence type="ECO:0000313" key="1">
    <source>
        <dbReference type="EMBL" id="MPM53774.1"/>
    </source>
</evidence>
<dbReference type="EMBL" id="VSSQ01014494">
    <property type="protein sequence ID" value="MPM53774.1"/>
    <property type="molecule type" value="Genomic_DNA"/>
</dbReference>
<gene>
    <name evidence="1" type="ORF">SDC9_100543</name>
</gene>
<protein>
    <submittedName>
        <fullName evidence="1">Uncharacterized protein</fullName>
    </submittedName>
</protein>
<dbReference type="AlphaFoldDB" id="A0A645AW57"/>
<reference evidence="1" key="1">
    <citation type="submission" date="2019-08" db="EMBL/GenBank/DDBJ databases">
        <authorList>
            <person name="Kucharzyk K."/>
            <person name="Murdoch R.W."/>
            <person name="Higgins S."/>
            <person name="Loffler F."/>
        </authorList>
    </citation>
    <scope>NUCLEOTIDE SEQUENCE</scope>
</reference>
<accession>A0A645AW57</accession>